<feature type="binding site" evidence="9">
    <location>
        <position position="300"/>
    </location>
    <ligand>
        <name>Mg(2+)</name>
        <dbReference type="ChEBI" id="CHEBI:18420"/>
        <label>2</label>
    </ligand>
</feature>
<dbReference type="PROSITE" id="PS50522">
    <property type="entry name" value="RDRP_PHAGE"/>
    <property type="match status" value="1"/>
</dbReference>
<keyword evidence="5" id="KW-0547">Nucleotide-binding</keyword>
<dbReference type="GO" id="GO:0039694">
    <property type="term" value="P:viral RNA genome replication"/>
    <property type="evidence" value="ECO:0007669"/>
    <property type="project" value="InterPro"/>
</dbReference>
<protein>
    <recommendedName>
        <fullName evidence="1">RNA-directed RNA polymerase</fullName>
        <ecNumber evidence="1">2.7.7.48</ecNumber>
    </recommendedName>
    <alternativeName>
        <fullName evidence="7">RNA replicase beta chain</fullName>
    </alternativeName>
</protein>
<comment type="cofactor">
    <cofactor evidence="9">
        <name>Mg(2+)</name>
        <dbReference type="ChEBI" id="CHEBI:18420"/>
    </cofactor>
    <text evidence="9">Binds 2 Mg(2+) per subunit.</text>
</comment>
<dbReference type="EMBL" id="MN033938">
    <property type="protein sequence ID" value="QDH88212.1"/>
    <property type="molecule type" value="Genomic_RNA"/>
</dbReference>
<sequence>MNTFIESGLVDPEAYKGLTDWLAPRQYKDGLSFVTAVSTIYSKRGVFSMGLHKLVESGEFRAVVECKVPTDLPLDDYRGARQIQALFNKSAWIDLGYNPLFEGVNAFLKAELRCEEVNRNLLSTATKAVRQIFHLASRKISAVLGEVPSLESLEFRYGPGANTSVRMAEASLSGKLSATLACSEDMFPTVGILLSQFPYLVEHHSVKSNTLLPLWVEDPDETRFLVPVRKDDGKLVFVPKNCKTHRPIIVEPILNGLFQLGVGSYLKSRLRSVGLDLTDQERNRKLAREGSVQGNLCTIDLSSASDTLSWGLVADLLPPDWLEFLSQFRTGTFSYEGASYRLEKFSSMGNGFTFELESLIFWALAWASTRSVGGDVSTIGVFGDDIIVPTEATQTLLEVLDSAGFWVNPEKSYWEGPFRESCGADWLSGEDVRPFYLKDEVSDKTLFCFHNWAMRRGERELASLCESWTWEHNRIYGPDGYGDGHLLGSHTLYAPRKFRRRGWEGGFFDTYSLRPIRLKKRRPGDWLVPGYSVYARTGLESPTDPYVTRGSEGYRRTPIYTLTTTIFCG</sequence>
<evidence type="ECO:0000313" key="11">
    <source>
        <dbReference type="EMBL" id="QDH88212.1"/>
    </source>
</evidence>
<dbReference type="InterPro" id="IPR007096">
    <property type="entry name" value="RNA-dir_Rpol_cat_phage"/>
</dbReference>
<comment type="catalytic activity">
    <reaction evidence="8">
        <text>RNA(n) + a ribonucleoside 5'-triphosphate = RNA(n+1) + diphosphate</text>
        <dbReference type="Rhea" id="RHEA:21248"/>
        <dbReference type="Rhea" id="RHEA-COMP:14527"/>
        <dbReference type="Rhea" id="RHEA-COMP:17342"/>
        <dbReference type="ChEBI" id="CHEBI:33019"/>
        <dbReference type="ChEBI" id="CHEBI:61557"/>
        <dbReference type="ChEBI" id="CHEBI:140395"/>
        <dbReference type="EC" id="2.7.7.48"/>
    </reaction>
</comment>
<keyword evidence="6" id="KW-0693">Viral RNA replication</keyword>
<feature type="binding site" evidence="9">
    <location>
        <position position="384"/>
    </location>
    <ligand>
        <name>Mg(2+)</name>
        <dbReference type="ChEBI" id="CHEBI:18420"/>
        <label>2</label>
    </ligand>
</feature>
<keyword evidence="4" id="KW-0548">Nucleotidyltransferase</keyword>
<evidence type="ECO:0000256" key="1">
    <source>
        <dbReference type="ARBA" id="ARBA00012494"/>
    </source>
</evidence>
<reference evidence="11" key="1">
    <citation type="submission" date="2019-05" db="EMBL/GenBank/DDBJ databases">
        <title>Metatranscriptomic reconstruction reveals RNA viruses with the potential to shape carbon cycling in soil.</title>
        <authorList>
            <person name="Starr E.P."/>
            <person name="Nuccio E."/>
            <person name="Pett-Ridge J."/>
            <person name="Banfield J.F."/>
            <person name="Firestone M.K."/>
        </authorList>
    </citation>
    <scope>NUCLEOTIDE SEQUENCE</scope>
    <source>
        <strain evidence="11">H2_Rhizo_Litter_7_scaffold_196</strain>
    </source>
</reference>
<dbReference type="InterPro" id="IPR043502">
    <property type="entry name" value="DNA/RNA_pol_sf"/>
</dbReference>
<gene>
    <name evidence="11" type="ORF">H2RhizoLitter7196_000001</name>
</gene>
<dbReference type="GO" id="GO:0003968">
    <property type="term" value="F:RNA-directed RNA polymerase activity"/>
    <property type="evidence" value="ECO:0007669"/>
    <property type="project" value="UniProtKB-KW"/>
</dbReference>
<proteinExistence type="predicted"/>
<evidence type="ECO:0000256" key="2">
    <source>
        <dbReference type="ARBA" id="ARBA00022484"/>
    </source>
</evidence>
<feature type="binding site" evidence="9">
    <location>
        <position position="385"/>
    </location>
    <ligand>
        <name>Mg(2+)</name>
        <dbReference type="ChEBI" id="CHEBI:18420"/>
        <label>2</label>
    </ligand>
</feature>
<dbReference type="GO" id="GO:0000166">
    <property type="term" value="F:nucleotide binding"/>
    <property type="evidence" value="ECO:0007669"/>
    <property type="project" value="UniProtKB-KW"/>
</dbReference>
<evidence type="ECO:0000256" key="3">
    <source>
        <dbReference type="ARBA" id="ARBA00022679"/>
    </source>
</evidence>
<evidence type="ECO:0000256" key="6">
    <source>
        <dbReference type="ARBA" id="ARBA00022953"/>
    </source>
</evidence>
<evidence type="ECO:0000259" key="10">
    <source>
        <dbReference type="PROSITE" id="PS50522"/>
    </source>
</evidence>
<evidence type="ECO:0000256" key="5">
    <source>
        <dbReference type="ARBA" id="ARBA00022741"/>
    </source>
</evidence>
<dbReference type="SUPFAM" id="SSF56672">
    <property type="entry name" value="DNA/RNA polymerases"/>
    <property type="match status" value="1"/>
</dbReference>
<keyword evidence="2 11" id="KW-0696">RNA-directed RNA polymerase</keyword>
<evidence type="ECO:0000256" key="9">
    <source>
        <dbReference type="PIRSR" id="PIRSR605093-1"/>
    </source>
</evidence>
<name>A0A514D3M2_9VIRU</name>
<organism evidence="11">
    <name type="scientific">Leviviridae sp</name>
    <dbReference type="NCBI Taxonomy" id="2027243"/>
    <lineage>
        <taxon>Viruses</taxon>
        <taxon>Riboviria</taxon>
        <taxon>Orthornavirae</taxon>
        <taxon>Lenarviricota</taxon>
        <taxon>Leviviricetes</taxon>
        <taxon>Norzivirales</taxon>
        <taxon>Fiersviridae</taxon>
    </lineage>
</organism>
<evidence type="ECO:0000256" key="7">
    <source>
        <dbReference type="ARBA" id="ARBA00030248"/>
    </source>
</evidence>
<feature type="domain" description="RdRp catalytic" evidence="10">
    <location>
        <begin position="285"/>
        <end position="416"/>
    </location>
</feature>
<dbReference type="EC" id="2.7.7.48" evidence="1"/>
<accession>A0A514D3M2</accession>
<keyword evidence="9" id="KW-0460">Magnesium</keyword>
<evidence type="ECO:0000256" key="4">
    <source>
        <dbReference type="ARBA" id="ARBA00022695"/>
    </source>
</evidence>
<keyword evidence="3" id="KW-0808">Transferase</keyword>
<keyword evidence="9" id="KW-0479">Metal-binding</keyword>
<dbReference type="InterPro" id="IPR005093">
    <property type="entry name" value="RNArep_beta"/>
</dbReference>
<dbReference type="GO" id="GO:0046872">
    <property type="term" value="F:metal ion binding"/>
    <property type="evidence" value="ECO:0007669"/>
    <property type="project" value="UniProtKB-KW"/>
</dbReference>
<dbReference type="Pfam" id="PF03431">
    <property type="entry name" value="RNA_replicase_B"/>
    <property type="match status" value="1"/>
</dbReference>
<evidence type="ECO:0000256" key="8">
    <source>
        <dbReference type="ARBA" id="ARBA00048744"/>
    </source>
</evidence>